<dbReference type="AlphaFoldDB" id="A0A9W9G051"/>
<gene>
    <name evidence="1" type="ORF">N7532_002290</name>
</gene>
<protein>
    <submittedName>
        <fullName evidence="1">Uncharacterized protein</fullName>
    </submittedName>
</protein>
<comment type="caution">
    <text evidence="1">The sequence shown here is derived from an EMBL/GenBank/DDBJ whole genome shotgun (WGS) entry which is preliminary data.</text>
</comment>
<accession>A0A9W9G051</accession>
<dbReference type="InterPro" id="IPR023606">
    <property type="entry name" value="CoA-Trfase_III_dom_1_sf"/>
</dbReference>
<proteinExistence type="predicted"/>
<sequence length="218" mass="24237">MPEHAEIYPPCPKRSPTQPTKILQTNLASNPTLSLPETIKTRLPSVHFTPEDSTPSIPTPAKLSESSALWGLLGTFSAVIAEGRYSIPEQNVIVDVHSATLFPMSALLAKIEGKGVWDAEVKGRMLYLDLGGIREPYRSLASNIYKTKDNRFFHLHGSLNTTNTLHMLSLPQHRPDLTTANSIKEIYRTAVAEHTAARLDTEANDFWRQPGTICYTQE</sequence>
<dbReference type="OrthoDB" id="2308815at2759"/>
<name>A0A9W9G051_9EURO</name>
<dbReference type="RefSeq" id="XP_056477756.1">
    <property type="nucleotide sequence ID" value="XM_056614784.1"/>
</dbReference>
<reference evidence="1" key="2">
    <citation type="journal article" date="2023" name="IMA Fungus">
        <title>Comparative genomic study of the Penicillium genus elucidates a diverse pangenome and 15 lateral gene transfer events.</title>
        <authorList>
            <person name="Petersen C."/>
            <person name="Sorensen T."/>
            <person name="Nielsen M.R."/>
            <person name="Sondergaard T.E."/>
            <person name="Sorensen J.L."/>
            <person name="Fitzpatrick D.A."/>
            <person name="Frisvad J.C."/>
            <person name="Nielsen K.L."/>
        </authorList>
    </citation>
    <scope>NUCLEOTIDE SEQUENCE</scope>
    <source>
        <strain evidence="1">IBT 30761</strain>
    </source>
</reference>
<dbReference type="SUPFAM" id="SSF89796">
    <property type="entry name" value="CoA-transferase family III (CaiB/BaiF)"/>
    <property type="match status" value="1"/>
</dbReference>
<dbReference type="EMBL" id="JAPQKI010000003">
    <property type="protein sequence ID" value="KAJ5109645.1"/>
    <property type="molecule type" value="Genomic_DNA"/>
</dbReference>
<reference evidence="1" key="1">
    <citation type="submission" date="2022-11" db="EMBL/GenBank/DDBJ databases">
        <authorList>
            <person name="Petersen C."/>
        </authorList>
    </citation>
    <scope>NUCLEOTIDE SEQUENCE</scope>
    <source>
        <strain evidence="1">IBT 30761</strain>
    </source>
</reference>
<organism evidence="1 2">
    <name type="scientific">Penicillium argentinense</name>
    <dbReference type="NCBI Taxonomy" id="1131581"/>
    <lineage>
        <taxon>Eukaryota</taxon>
        <taxon>Fungi</taxon>
        <taxon>Dikarya</taxon>
        <taxon>Ascomycota</taxon>
        <taxon>Pezizomycotina</taxon>
        <taxon>Eurotiomycetes</taxon>
        <taxon>Eurotiomycetidae</taxon>
        <taxon>Eurotiales</taxon>
        <taxon>Aspergillaceae</taxon>
        <taxon>Penicillium</taxon>
    </lineage>
</organism>
<dbReference type="PANTHER" id="PTHR48229">
    <property type="entry name" value="CAIB/BAIF FAMILY ENZYME (AFU_ORTHOLOGUE AFUA_1G05360)-RELATED"/>
    <property type="match status" value="1"/>
</dbReference>
<dbReference type="InterPro" id="IPR052985">
    <property type="entry name" value="CoA-trans_III_biosynth/detox"/>
</dbReference>
<keyword evidence="2" id="KW-1185">Reference proteome</keyword>
<dbReference type="Proteomes" id="UP001149074">
    <property type="component" value="Unassembled WGS sequence"/>
</dbReference>
<evidence type="ECO:0000313" key="2">
    <source>
        <dbReference type="Proteomes" id="UP001149074"/>
    </source>
</evidence>
<evidence type="ECO:0000313" key="1">
    <source>
        <dbReference type="EMBL" id="KAJ5109645.1"/>
    </source>
</evidence>
<dbReference type="PANTHER" id="PTHR48229:SF1">
    <property type="entry name" value="ALPHA METHYLACYL-COA RACEMASE-RELATED"/>
    <property type="match status" value="1"/>
</dbReference>
<dbReference type="GeneID" id="81353763"/>